<evidence type="ECO:0000259" key="6">
    <source>
        <dbReference type="Pfam" id="PF08240"/>
    </source>
</evidence>
<dbReference type="OrthoDB" id="3941538at2759"/>
<dbReference type="Gene3D" id="3.90.180.10">
    <property type="entry name" value="Medium-chain alcohol dehydrogenases, catalytic domain"/>
    <property type="match status" value="1"/>
</dbReference>
<organism evidence="7 8">
    <name type="scientific">Dekkera bruxellensis</name>
    <name type="common">Brettanomyces custersii</name>
    <dbReference type="NCBI Taxonomy" id="5007"/>
    <lineage>
        <taxon>Eukaryota</taxon>
        <taxon>Fungi</taxon>
        <taxon>Dikarya</taxon>
        <taxon>Ascomycota</taxon>
        <taxon>Saccharomycotina</taxon>
        <taxon>Pichiomycetes</taxon>
        <taxon>Pichiales</taxon>
        <taxon>Pichiaceae</taxon>
        <taxon>Brettanomyces</taxon>
    </lineage>
</organism>
<dbReference type="InterPro" id="IPR011032">
    <property type="entry name" value="GroES-like_sf"/>
</dbReference>
<dbReference type="Pfam" id="PF00107">
    <property type="entry name" value="ADH_zinc_N"/>
    <property type="match status" value="1"/>
</dbReference>
<name>A0A8H6BKR0_DEKBR</name>
<evidence type="ECO:0000256" key="3">
    <source>
        <dbReference type="ARBA" id="ARBA00022723"/>
    </source>
</evidence>
<protein>
    <recommendedName>
        <fullName evidence="9">Alcohol dehydrogenase</fullName>
    </recommendedName>
</protein>
<dbReference type="GeneID" id="64576696"/>
<keyword evidence="4" id="KW-0862">Zinc</keyword>
<comment type="cofactor">
    <cofactor evidence="1">
        <name>Zn(2+)</name>
        <dbReference type="ChEBI" id="CHEBI:29105"/>
    </cofactor>
</comment>
<keyword evidence="3" id="KW-0479">Metal-binding</keyword>
<feature type="domain" description="Alcohol dehydrogenase-like N-terminal" evidence="6">
    <location>
        <begin position="27"/>
        <end position="152"/>
    </location>
</feature>
<dbReference type="GO" id="GO:0046872">
    <property type="term" value="F:metal ion binding"/>
    <property type="evidence" value="ECO:0007669"/>
    <property type="project" value="UniProtKB-KW"/>
</dbReference>
<evidence type="ECO:0000313" key="8">
    <source>
        <dbReference type="Proteomes" id="UP000663131"/>
    </source>
</evidence>
<dbReference type="SUPFAM" id="SSF50129">
    <property type="entry name" value="GroES-like"/>
    <property type="match status" value="1"/>
</dbReference>
<feature type="domain" description="Alcohol dehydrogenase-like C-terminal" evidence="5">
    <location>
        <begin position="195"/>
        <end position="325"/>
    </location>
</feature>
<dbReference type="AlphaFoldDB" id="A0A8H6BKR0"/>
<evidence type="ECO:0000313" key="7">
    <source>
        <dbReference type="EMBL" id="QOU20122.1"/>
    </source>
</evidence>
<reference evidence="7" key="1">
    <citation type="submission" date="2020-10" db="EMBL/GenBank/DDBJ databases">
        <authorList>
            <person name="Palmer J.M."/>
        </authorList>
    </citation>
    <scope>NUCLEOTIDE SEQUENCE</scope>
    <source>
        <strain evidence="7">UCD 2041</strain>
    </source>
</reference>
<evidence type="ECO:0000259" key="5">
    <source>
        <dbReference type="Pfam" id="PF00107"/>
    </source>
</evidence>
<reference evidence="7" key="2">
    <citation type="journal article" name="BMC Genomics">
        <title>New genome assemblies reveal patterns of domestication and adaptation across Brettanomyces (Dekkera) species.</title>
        <authorList>
            <person name="Roach M.J."/>
            <person name="Borneman A.R."/>
        </authorList>
    </citation>
    <scope>NUCLEOTIDE SEQUENCE</scope>
    <source>
        <strain evidence="7">UCD 2041</strain>
    </source>
</reference>
<evidence type="ECO:0008006" key="9">
    <source>
        <dbReference type="Google" id="ProtNLM"/>
    </source>
</evidence>
<proteinExistence type="inferred from homology"/>
<comment type="similarity">
    <text evidence="2">Belongs to the zinc-containing alcohol dehydrogenase family.</text>
</comment>
<dbReference type="PANTHER" id="PTHR42813">
    <property type="entry name" value="ZINC-TYPE ALCOHOL DEHYDROGENASE-LIKE"/>
    <property type="match status" value="1"/>
</dbReference>
<evidence type="ECO:0000256" key="4">
    <source>
        <dbReference type="ARBA" id="ARBA00022833"/>
    </source>
</evidence>
<gene>
    <name evidence="7" type="ORF">BRETT_004773</name>
</gene>
<accession>A0A8H6BKR0</accession>
<dbReference type="Gene3D" id="3.40.50.720">
    <property type="entry name" value="NAD(P)-binding Rossmann-like Domain"/>
    <property type="match status" value="1"/>
</dbReference>
<dbReference type="InterPro" id="IPR036291">
    <property type="entry name" value="NAD(P)-bd_dom_sf"/>
</dbReference>
<dbReference type="KEGG" id="bbrx:BRETT_004773"/>
<evidence type="ECO:0000256" key="1">
    <source>
        <dbReference type="ARBA" id="ARBA00001947"/>
    </source>
</evidence>
<dbReference type="OMA" id="PTSYECG"/>
<dbReference type="Pfam" id="PF08240">
    <property type="entry name" value="ADH_N"/>
    <property type="match status" value="1"/>
</dbReference>
<dbReference type="Proteomes" id="UP000663131">
    <property type="component" value="Chromosome 7"/>
</dbReference>
<dbReference type="EMBL" id="CP063135">
    <property type="protein sequence ID" value="QOU20122.1"/>
    <property type="molecule type" value="Genomic_DNA"/>
</dbReference>
<dbReference type="InterPro" id="IPR013149">
    <property type="entry name" value="ADH-like_C"/>
</dbReference>
<dbReference type="PANTHER" id="PTHR42813:SF4">
    <property type="entry name" value="NADP-DEPENDENT ISOPROPANOL DEHYDROGENASE"/>
    <property type="match status" value="1"/>
</dbReference>
<sequence>MKGLCYMGTKGDIRLQEIPKPKILEPTDIIGKTVVTTICGSDLHVVDGALPYINETAKKSGRGVVLGHEGVVRVEEIGSAVKTVKPGDVVIVSCISSCGSCYNCKRGQTAHCLKCKDYAGWSKGCACILGAAMDGTQAEYVRVPLADSSVYKCPKGIPVESLLMLSDILPTSYELGVLDGNVTEGSTVAVVGCGPIGLSAILGAKSKNPKNIIAVDLDDSRLEVAKKLGANYTVNSGKQDVKEFISKNVKNGVDDLPGVDTAIECCGLPVTLELCERLIGVGGTIANVGVHVKPATLFIDDLWIKNFKLTGGLVNTTSTSELLEKVKKGLLDPSKLVTHRFQMKDFIKAYDVFSHAAKNKAIKMVIENNY</sequence>
<dbReference type="SUPFAM" id="SSF51735">
    <property type="entry name" value="NAD(P)-binding Rossmann-fold domains"/>
    <property type="match status" value="1"/>
</dbReference>
<dbReference type="RefSeq" id="XP_041136615.1">
    <property type="nucleotide sequence ID" value="XM_041283263.1"/>
</dbReference>
<dbReference type="InterPro" id="IPR013154">
    <property type="entry name" value="ADH-like_N"/>
</dbReference>
<evidence type="ECO:0000256" key="2">
    <source>
        <dbReference type="ARBA" id="ARBA00008072"/>
    </source>
</evidence>